<gene>
    <name evidence="1" type="ORF">CLV82_0705</name>
</gene>
<dbReference type="Pfam" id="PF17957">
    <property type="entry name" value="Big_7"/>
    <property type="match status" value="1"/>
</dbReference>
<dbReference type="GO" id="GO:0030246">
    <property type="term" value="F:carbohydrate binding"/>
    <property type="evidence" value="ECO:0007669"/>
    <property type="project" value="UniProtKB-KW"/>
</dbReference>
<dbReference type="PANTHER" id="PTHR42535">
    <property type="entry name" value="OOKINETE PROTEIN, PUTATIVE-RELATED"/>
    <property type="match status" value="1"/>
</dbReference>
<comment type="caution">
    <text evidence="1">The sequence shown here is derived from an EMBL/GenBank/DDBJ whole genome shotgun (WGS) entry which is preliminary data.</text>
</comment>
<proteinExistence type="predicted"/>
<organism evidence="1 2">
    <name type="scientific">Zeaxanthinibacter enoshimensis</name>
    <dbReference type="NCBI Taxonomy" id="392009"/>
    <lineage>
        <taxon>Bacteria</taxon>
        <taxon>Pseudomonadati</taxon>
        <taxon>Bacteroidota</taxon>
        <taxon>Flavobacteriia</taxon>
        <taxon>Flavobacteriales</taxon>
        <taxon>Flavobacteriaceae</taxon>
        <taxon>Zeaxanthinibacter</taxon>
    </lineage>
</organism>
<dbReference type="Gene3D" id="2.60.40.10">
    <property type="entry name" value="Immunoglobulins"/>
    <property type="match status" value="1"/>
</dbReference>
<dbReference type="GO" id="GO:0005975">
    <property type="term" value="P:carbohydrate metabolic process"/>
    <property type="evidence" value="ECO:0007669"/>
    <property type="project" value="UniProtKB-ARBA"/>
</dbReference>
<accession>A0A4R6TVA7</accession>
<dbReference type="Proteomes" id="UP000295468">
    <property type="component" value="Unassembled WGS sequence"/>
</dbReference>
<name>A0A4R6TVA7_9FLAO</name>
<dbReference type="PANTHER" id="PTHR42535:SF2">
    <property type="entry name" value="CHROMOSOME UNDETERMINED SCAFFOLD_146, WHOLE GENOME SHOTGUN SEQUENCE"/>
    <property type="match status" value="1"/>
</dbReference>
<dbReference type="EMBL" id="SNYI01000001">
    <property type="protein sequence ID" value="TDQ32868.1"/>
    <property type="molecule type" value="Genomic_DNA"/>
</dbReference>
<keyword evidence="2" id="KW-1185">Reference proteome</keyword>
<dbReference type="InterPro" id="IPR013320">
    <property type="entry name" value="ConA-like_dom_sf"/>
</dbReference>
<dbReference type="Pfam" id="PF13385">
    <property type="entry name" value="Laminin_G_3"/>
    <property type="match status" value="2"/>
</dbReference>
<protein>
    <submittedName>
        <fullName evidence="1">Concanavalin A-like lectin/glucanase superfamily protein</fullName>
    </submittedName>
</protein>
<keyword evidence="1" id="KW-0430">Lectin</keyword>
<dbReference type="SUPFAM" id="SSF49899">
    <property type="entry name" value="Concanavalin A-like lectins/glucanases"/>
    <property type="match status" value="2"/>
</dbReference>
<evidence type="ECO:0000313" key="1">
    <source>
        <dbReference type="EMBL" id="TDQ32868.1"/>
    </source>
</evidence>
<dbReference type="AlphaFoldDB" id="A0A4R6TVA7"/>
<dbReference type="InterPro" id="IPR013783">
    <property type="entry name" value="Ig-like_fold"/>
</dbReference>
<dbReference type="Gene3D" id="2.60.120.200">
    <property type="match status" value="2"/>
</dbReference>
<evidence type="ECO:0000313" key="2">
    <source>
        <dbReference type="Proteomes" id="UP000295468"/>
    </source>
</evidence>
<reference evidence="1 2" key="1">
    <citation type="submission" date="2019-03" db="EMBL/GenBank/DDBJ databases">
        <title>Genomic Encyclopedia of Archaeal and Bacterial Type Strains, Phase II (KMG-II): from individual species to whole genera.</title>
        <authorList>
            <person name="Goeker M."/>
        </authorList>
    </citation>
    <scope>NUCLEOTIDE SEQUENCE [LARGE SCALE GENOMIC DNA]</scope>
    <source>
        <strain evidence="1 2">DSM 18435</strain>
    </source>
</reference>
<dbReference type="GO" id="GO:0004553">
    <property type="term" value="F:hydrolase activity, hydrolyzing O-glycosyl compounds"/>
    <property type="evidence" value="ECO:0007669"/>
    <property type="project" value="UniProtKB-ARBA"/>
</dbReference>
<sequence>MALFLWLSCDTGIDPITKLEPGTDATAPQVTINYPTEGTKIKVLEAKTSVTIDFEVTDDIEVARIVVLMDGQQIASYSEFKDYRRVLVDDLVYDQVTDGSHELTVRATDLDGKETAATVNFEKEPAYTPLFAGEVLYMPFDGDYTDLISIAQAAKVGTPGFAGESVLGTNAFQSATDSYLTFPAEEFKGTEFSAAFWYKVSSSPDRAGILVAGDDADDRNQGFRLFREGGADSQTLKLNVGTGNGESWNDGGVLDVTAGEWVHVAFSIGPDMSTVYFNGQAVRSSAMASPIDWTGVNSITIGSGGETFGYWGHNSDSSPMDELRFFNKALTEAEVQNLISTTNPYTGEFEGEMFYLPFDGDNKELFSATEATAIGNPGNTTESVEGSGAYSGAADSYLTFPADELTTEEFSASFWYNVNADPDRAGILVMGPEDTGNAGYPDVQNLRTSGFRFFREGSADNQVFKLNVGNGSADSWFDGGAAASLDPATAGWVHMAFTISGSQVTVYFDGEIVSQGDFSGIDWTGVDLLAIGSGAPRFTEWGHLSDQSSLDELRLFSKALTQEEVQAIRNSDL</sequence>